<keyword evidence="2" id="KW-1185">Reference proteome</keyword>
<reference evidence="1" key="2">
    <citation type="submission" date="2015-06" db="UniProtKB">
        <authorList>
            <consortium name="EnsemblPlants"/>
        </authorList>
    </citation>
    <scope>IDENTIFICATION</scope>
</reference>
<dbReference type="AlphaFoldDB" id="A0A0E0PZ51"/>
<dbReference type="EnsemblPlants" id="ORUFI06G19500.1">
    <property type="protein sequence ID" value="ORUFI06G19500.1"/>
    <property type="gene ID" value="ORUFI06G19500"/>
</dbReference>
<protein>
    <submittedName>
        <fullName evidence="1">Uncharacterized protein</fullName>
    </submittedName>
</protein>
<dbReference type="Gramene" id="ORUFI06G19500.1">
    <property type="protein sequence ID" value="ORUFI06G19500.1"/>
    <property type="gene ID" value="ORUFI06G19500"/>
</dbReference>
<dbReference type="Proteomes" id="UP000008022">
    <property type="component" value="Unassembled WGS sequence"/>
</dbReference>
<accession>A0A0E0PZ51</accession>
<organism evidence="1 2">
    <name type="scientific">Oryza rufipogon</name>
    <name type="common">Brownbeard rice</name>
    <name type="synonym">Asian wild rice</name>
    <dbReference type="NCBI Taxonomy" id="4529"/>
    <lineage>
        <taxon>Eukaryota</taxon>
        <taxon>Viridiplantae</taxon>
        <taxon>Streptophyta</taxon>
        <taxon>Embryophyta</taxon>
        <taxon>Tracheophyta</taxon>
        <taxon>Spermatophyta</taxon>
        <taxon>Magnoliopsida</taxon>
        <taxon>Liliopsida</taxon>
        <taxon>Poales</taxon>
        <taxon>Poaceae</taxon>
        <taxon>BOP clade</taxon>
        <taxon>Oryzoideae</taxon>
        <taxon>Oryzeae</taxon>
        <taxon>Oryzinae</taxon>
        <taxon>Oryza</taxon>
    </lineage>
</organism>
<evidence type="ECO:0000313" key="1">
    <source>
        <dbReference type="EnsemblPlants" id="ORUFI06G19500.1"/>
    </source>
</evidence>
<proteinExistence type="predicted"/>
<name>A0A0E0PZ51_ORYRU</name>
<reference evidence="2" key="1">
    <citation type="submission" date="2013-06" db="EMBL/GenBank/DDBJ databases">
        <authorList>
            <person name="Zhao Q."/>
        </authorList>
    </citation>
    <scope>NUCLEOTIDE SEQUENCE</scope>
    <source>
        <strain evidence="2">cv. W1943</strain>
    </source>
</reference>
<dbReference type="HOGENOM" id="CLU_1996371_0_0_1"/>
<sequence length="125" mass="13470">MGHAVLPQPNPSPHSLPSLAFLFSAEIASVPRGKRRFAIGKGEGCAAVELVEASHADVVEFIISRSTSTARSQDLARHRGIMGAAFDSDKDDRKAERNGQPWACSTTRRTGQAMGALQIRRRCLG</sequence>
<evidence type="ECO:0000313" key="2">
    <source>
        <dbReference type="Proteomes" id="UP000008022"/>
    </source>
</evidence>